<proteinExistence type="predicted"/>
<keyword evidence="3" id="KW-1185">Reference proteome</keyword>
<reference evidence="3" key="1">
    <citation type="journal article" date="2019" name="Int. J. Syst. Evol. Microbiol.">
        <title>The Global Catalogue of Microorganisms (GCM) 10K type strain sequencing project: providing services to taxonomists for standard genome sequencing and annotation.</title>
        <authorList>
            <consortium name="The Broad Institute Genomics Platform"/>
            <consortium name="The Broad Institute Genome Sequencing Center for Infectious Disease"/>
            <person name="Wu L."/>
            <person name="Ma J."/>
        </authorList>
    </citation>
    <scope>NUCLEOTIDE SEQUENCE [LARGE SCALE GENOMIC DNA]</scope>
    <source>
        <strain evidence="3">KCTC 52644</strain>
    </source>
</reference>
<dbReference type="RefSeq" id="WP_379809255.1">
    <property type="nucleotide sequence ID" value="NZ_JBHUOL010000022.1"/>
</dbReference>
<dbReference type="EMBL" id="JBHUOL010000022">
    <property type="protein sequence ID" value="MFD2910103.1"/>
    <property type="molecule type" value="Genomic_DNA"/>
</dbReference>
<comment type="caution">
    <text evidence="2">The sequence shown here is derived from an EMBL/GenBank/DDBJ whole genome shotgun (WGS) entry which is preliminary data.</text>
</comment>
<organism evidence="2 3">
    <name type="scientific">Flavobacterium ardleyense</name>
    <dbReference type="NCBI Taxonomy" id="2038737"/>
    <lineage>
        <taxon>Bacteria</taxon>
        <taxon>Pseudomonadati</taxon>
        <taxon>Bacteroidota</taxon>
        <taxon>Flavobacteriia</taxon>
        <taxon>Flavobacteriales</taxon>
        <taxon>Flavobacteriaceae</taxon>
        <taxon>Flavobacterium</taxon>
    </lineage>
</organism>
<dbReference type="Proteomes" id="UP001597549">
    <property type="component" value="Unassembled WGS sequence"/>
</dbReference>
<feature type="transmembrane region" description="Helical" evidence="1">
    <location>
        <begin position="90"/>
        <end position="109"/>
    </location>
</feature>
<keyword evidence="1" id="KW-0812">Transmembrane</keyword>
<evidence type="ECO:0000256" key="1">
    <source>
        <dbReference type="SAM" id="Phobius"/>
    </source>
</evidence>
<keyword evidence="1" id="KW-0472">Membrane</keyword>
<keyword evidence="1" id="KW-1133">Transmembrane helix</keyword>
<evidence type="ECO:0000313" key="2">
    <source>
        <dbReference type="EMBL" id="MFD2910103.1"/>
    </source>
</evidence>
<name>A0ABW5ZD29_9FLAO</name>
<accession>A0ABW5ZD29</accession>
<evidence type="ECO:0000313" key="3">
    <source>
        <dbReference type="Proteomes" id="UP001597549"/>
    </source>
</evidence>
<gene>
    <name evidence="2" type="ORF">ACFSX9_15340</name>
</gene>
<protein>
    <submittedName>
        <fullName evidence="2">Uncharacterized protein</fullName>
    </submittedName>
</protein>
<sequence>MKGTILVNKREINKAQIKKFLDEKDKSEAIKYLSLKGNVSLSTATYIVDLFKDNRIDNFDNQDLFDEQRRNLDHNQLIRKPSFIAKSRKVIVLFAILILSGFLFLKYFIGFSHVEHHFDHFVANSGFSFSSSTNEVLDAEMAQDVATDVALSAPTSPLDIEMWNHSIKTGQYIPEDVLVEIQEYKNRDFSKLVLAIDSPTDKEAQEAIINNYEEDVASLLQQYDANFKIGVCYKAPLQKNGQSGQVEIARVTAMVSAFNKERGNLGNIQYPLDVAYDFVKYQDAPNTWCVSQLSQHIPYDYILNKERW</sequence>